<dbReference type="AlphaFoldDB" id="A0A1J5N7I3"/>
<organism evidence="3 4">
    <name type="scientific">Pseudodesulfovibrio hydrargyri</name>
    <dbReference type="NCBI Taxonomy" id="2125990"/>
    <lineage>
        <taxon>Bacteria</taxon>
        <taxon>Pseudomonadati</taxon>
        <taxon>Thermodesulfobacteriota</taxon>
        <taxon>Desulfovibrionia</taxon>
        <taxon>Desulfovibrionales</taxon>
        <taxon>Desulfovibrionaceae</taxon>
    </lineage>
</organism>
<name>A0A1J5N7I3_9BACT</name>
<sequence length="453" mass="50965">MITRVYIPMDEYVDLLPAILEAGIPNHKARPRPVLDLCGLRCMFLTFEGVDAYVRTPFAFPFVISVLRGEFRQPMHRLEEVDWLYLGGDKAGFVSALAEHARATGEEAELIPFRELSGAVPQQPREGEFHVTIPRNTVNYNENSWVKNKDVLSGVPPESWGRKTANNTGSYARLIERLAVPHLPRPPRVIVDLGSGLGYTTAELARLHPEARVFGLELSDSALEVARASFDEPNLTFLKHDISEPLDFGEGAIDLLVSVNALAYARDQKRSADDIFAKLSPDGIFFNHSRIGYSHDFWEFPYSLVWPLIFQIYPETWAGAASERGLNTRMLPPQLSRRLTPWSFMHPMSQGTMRALERCSLRYQEEDVAEYLPCTTHALLLHSRHVEDNMESHLSGGPSRGETLAHCLGLLSEMPDYMQDMALRSRRENAKSMGLGDVGMDYCRRFVAGGVAF</sequence>
<protein>
    <submittedName>
        <fullName evidence="3">Trans-aconitate 2-methyltransferase</fullName>
        <ecNumber evidence="3">2.1.1.144</ecNumber>
    </submittedName>
</protein>
<evidence type="ECO:0000259" key="2">
    <source>
        <dbReference type="Pfam" id="PF13649"/>
    </source>
</evidence>
<dbReference type="GO" id="GO:0030798">
    <property type="term" value="F:trans-aconitate 2-methyltransferase activity"/>
    <property type="evidence" value="ECO:0007669"/>
    <property type="project" value="UniProtKB-EC"/>
</dbReference>
<dbReference type="InterPro" id="IPR041698">
    <property type="entry name" value="Methyltransf_25"/>
</dbReference>
<keyword evidence="4" id="KW-1185">Reference proteome</keyword>
<dbReference type="GO" id="GO:0032259">
    <property type="term" value="P:methylation"/>
    <property type="evidence" value="ECO:0007669"/>
    <property type="project" value="UniProtKB-KW"/>
</dbReference>
<dbReference type="SUPFAM" id="SSF53335">
    <property type="entry name" value="S-adenosyl-L-methionine-dependent methyltransferases"/>
    <property type="match status" value="1"/>
</dbReference>
<reference evidence="3 4" key="1">
    <citation type="submission" date="2015-09" db="EMBL/GenBank/DDBJ databases">
        <title>Genome of Desulfovibrio dechloracetivorans BerOc1, a mercury methylating strain isolated from highly hydrocarbons and metals contaminated coastal sediments.</title>
        <authorList>
            <person name="Goni Urriza M."/>
            <person name="Gassie C."/>
            <person name="Bouchez O."/>
            <person name="Klopp C."/>
            <person name="Ranchou-Peyruse A."/>
            <person name="Remy G."/>
        </authorList>
    </citation>
    <scope>NUCLEOTIDE SEQUENCE [LARGE SCALE GENOMIC DNA]</scope>
    <source>
        <strain evidence="3 4">BerOc1</strain>
    </source>
</reference>
<dbReference type="PANTHER" id="PTHR43861">
    <property type="entry name" value="TRANS-ACONITATE 2-METHYLTRANSFERASE-RELATED"/>
    <property type="match status" value="1"/>
</dbReference>
<keyword evidence="1 3" id="KW-0808">Transferase</keyword>
<dbReference type="OrthoDB" id="9786194at2"/>
<dbReference type="EC" id="2.1.1.144" evidence="3"/>
<dbReference type="Gene3D" id="3.40.50.150">
    <property type="entry name" value="Vaccinia Virus protein VP39"/>
    <property type="match status" value="1"/>
</dbReference>
<dbReference type="Proteomes" id="UP000181901">
    <property type="component" value="Unassembled WGS sequence"/>
</dbReference>
<proteinExistence type="predicted"/>
<accession>A0A1J5N7I3</accession>
<comment type="caution">
    <text evidence="3">The sequence shown here is derived from an EMBL/GenBank/DDBJ whole genome shotgun (WGS) entry which is preliminary data.</text>
</comment>
<keyword evidence="3" id="KW-0489">Methyltransferase</keyword>
<dbReference type="Pfam" id="PF13649">
    <property type="entry name" value="Methyltransf_25"/>
    <property type="match status" value="1"/>
</dbReference>
<feature type="domain" description="Methyltransferase" evidence="2">
    <location>
        <begin position="190"/>
        <end position="283"/>
    </location>
</feature>
<gene>
    <name evidence="3" type="primary">tam_1</name>
    <name evidence="3" type="ORF">BerOc1_01188</name>
</gene>
<dbReference type="CDD" id="cd02440">
    <property type="entry name" value="AdoMet_MTases"/>
    <property type="match status" value="1"/>
</dbReference>
<dbReference type="EMBL" id="LKAQ01000004">
    <property type="protein sequence ID" value="OIQ49263.1"/>
    <property type="molecule type" value="Genomic_DNA"/>
</dbReference>
<evidence type="ECO:0000313" key="3">
    <source>
        <dbReference type="EMBL" id="OIQ49263.1"/>
    </source>
</evidence>
<dbReference type="InterPro" id="IPR029063">
    <property type="entry name" value="SAM-dependent_MTases_sf"/>
</dbReference>
<evidence type="ECO:0000313" key="4">
    <source>
        <dbReference type="Proteomes" id="UP000181901"/>
    </source>
</evidence>
<dbReference type="RefSeq" id="WP_084641132.1">
    <property type="nucleotide sequence ID" value="NZ_LKAQ01000004.1"/>
</dbReference>
<evidence type="ECO:0000256" key="1">
    <source>
        <dbReference type="ARBA" id="ARBA00022679"/>
    </source>
</evidence>